<evidence type="ECO:0000256" key="10">
    <source>
        <dbReference type="ARBA" id="ARBA00022982"/>
    </source>
</evidence>
<keyword evidence="13 20" id="KW-0472">Membrane</keyword>
<evidence type="ECO:0000256" key="1">
    <source>
        <dbReference type="ARBA" id="ARBA00004443"/>
    </source>
</evidence>
<dbReference type="GO" id="GO:0005743">
    <property type="term" value="C:mitochondrial inner membrane"/>
    <property type="evidence" value="ECO:0007669"/>
    <property type="project" value="UniProtKB-SubCell"/>
</dbReference>
<dbReference type="PROSITE" id="PS00504">
    <property type="entry name" value="FRD_SDH_FAD_BINDING"/>
    <property type="match status" value="1"/>
</dbReference>
<dbReference type="InterPro" id="IPR036188">
    <property type="entry name" value="FAD/NAD-bd_sf"/>
</dbReference>
<feature type="modified residue" description="Tele-8alpha-FAD histidine" evidence="19">
    <location>
        <position position="95"/>
    </location>
</feature>
<dbReference type="AlphaFoldDB" id="A0AAV9PN42"/>
<comment type="function">
    <text evidence="15 20">Flavoprotein (FP) subunit of succinate dehydrogenase (SDH) that is involved in complex II of the mitochondrial electron transport chain and is responsible for transferring electrons from succinate to ubiquinone (coenzyme Q).</text>
</comment>
<dbReference type="InterPro" id="IPR030664">
    <property type="entry name" value="SdhA/FrdA/AprA"/>
</dbReference>
<evidence type="ECO:0000256" key="12">
    <source>
        <dbReference type="ARBA" id="ARBA00023128"/>
    </source>
</evidence>
<dbReference type="InterPro" id="IPR015939">
    <property type="entry name" value="Fum_Rdtase/Succ_DH_flav-like_C"/>
</dbReference>
<keyword evidence="9 20" id="KW-0809">Transit peptide</keyword>
<comment type="similarity">
    <text evidence="3 20">Belongs to the FAD-dependent oxidoreductase 2 family. FRD/SDH subfamily.</text>
</comment>
<keyword evidence="12" id="KW-0496">Mitochondrion</keyword>
<evidence type="ECO:0000256" key="20">
    <source>
        <dbReference type="RuleBase" id="RU362051"/>
    </source>
</evidence>
<dbReference type="GO" id="GO:0006121">
    <property type="term" value="P:mitochondrial electron transport, succinate to ubiquinone"/>
    <property type="evidence" value="ECO:0007669"/>
    <property type="project" value="TreeGrafter"/>
</dbReference>
<feature type="active site" description="Proton acceptor" evidence="16">
    <location>
        <position position="336"/>
    </location>
</feature>
<dbReference type="Gene3D" id="4.10.80.40">
    <property type="entry name" value="succinate dehydrogenase protein domain"/>
    <property type="match status" value="1"/>
</dbReference>
<dbReference type="Pfam" id="PF02910">
    <property type="entry name" value="Succ_DH_flav_C"/>
    <property type="match status" value="1"/>
</dbReference>
<dbReference type="InterPro" id="IPR003952">
    <property type="entry name" value="FRD_SDH_FAD_BS"/>
</dbReference>
<evidence type="ECO:0000256" key="19">
    <source>
        <dbReference type="PIRSR" id="PIRSR611281-4"/>
    </source>
</evidence>
<dbReference type="Gene3D" id="1.20.58.100">
    <property type="entry name" value="Fumarate reductase/succinate dehydrogenase flavoprotein-like, C-terminal domain"/>
    <property type="match status" value="1"/>
</dbReference>
<keyword evidence="7" id="KW-0999">Mitochondrion inner membrane</keyword>
<keyword evidence="10 20" id="KW-0249">Electron transport</keyword>
<evidence type="ECO:0000256" key="17">
    <source>
        <dbReference type="PIRSR" id="PIRSR611281-2"/>
    </source>
</evidence>
<evidence type="ECO:0000256" key="3">
    <source>
        <dbReference type="ARBA" id="ARBA00008040"/>
    </source>
</evidence>
<dbReference type="FunFam" id="1.20.58.100:FF:000001">
    <property type="entry name" value="Succinate dehydrogenase flavoprotein subunit (SdhA)"/>
    <property type="match status" value="1"/>
</dbReference>
<proteinExistence type="inferred from homology"/>
<dbReference type="GO" id="GO:0050660">
    <property type="term" value="F:flavin adenine dinucleotide binding"/>
    <property type="evidence" value="ECO:0007669"/>
    <property type="project" value="InterPro"/>
</dbReference>
<evidence type="ECO:0000256" key="18">
    <source>
        <dbReference type="PIRSR" id="PIRSR611281-3"/>
    </source>
</evidence>
<evidence type="ECO:0000256" key="14">
    <source>
        <dbReference type="ARBA" id="ARBA00049220"/>
    </source>
</evidence>
<comment type="caution">
    <text evidence="23">The sequence shown here is derived from an EMBL/GenBank/DDBJ whole genome shotgun (WGS) entry which is preliminary data.</text>
</comment>
<feature type="domain" description="FAD-dependent oxidoreductase 2 FAD-binding" evidence="21">
    <location>
        <begin position="59"/>
        <end position="454"/>
    </location>
</feature>
<keyword evidence="5 20" id="KW-0816">Tricarboxylic acid cycle</keyword>
<feature type="binding site" evidence="17">
    <location>
        <position position="304"/>
    </location>
    <ligand>
        <name>substrate</name>
    </ligand>
</feature>
<dbReference type="SUPFAM" id="SSF46977">
    <property type="entry name" value="Succinate dehydrogenase/fumarate reductase flavoprotein C-terminal domain"/>
    <property type="match status" value="1"/>
</dbReference>
<evidence type="ECO:0000256" key="16">
    <source>
        <dbReference type="PIRSR" id="PIRSR000171-1"/>
    </source>
</evidence>
<dbReference type="NCBIfam" id="TIGR01812">
    <property type="entry name" value="sdhA_frdA_Gneg"/>
    <property type="match status" value="1"/>
</dbReference>
<keyword evidence="4 20" id="KW-0813">Transport</keyword>
<name>A0AAV9PN42_9PEZI</name>
<dbReference type="GO" id="GO:0008177">
    <property type="term" value="F:succinate dehydrogenase (quinone) activity"/>
    <property type="evidence" value="ECO:0007669"/>
    <property type="project" value="UniProtKB-EC"/>
</dbReference>
<dbReference type="FunFam" id="3.90.700.10:FF:000001">
    <property type="entry name" value="Mitochondrial succinate dehydrogenase flavoprotein subunit"/>
    <property type="match status" value="1"/>
</dbReference>
<feature type="domain" description="Fumarate reductase/succinate dehydrogenase flavoprotein-like C-terminal" evidence="22">
    <location>
        <begin position="509"/>
        <end position="644"/>
    </location>
</feature>
<dbReference type="SUPFAM" id="SSF56425">
    <property type="entry name" value="Succinate dehydrogenase/fumarate reductase flavoprotein, catalytic domain"/>
    <property type="match status" value="1"/>
</dbReference>
<dbReference type="Pfam" id="PF00890">
    <property type="entry name" value="FAD_binding_2"/>
    <property type="match status" value="1"/>
</dbReference>
<evidence type="ECO:0000259" key="21">
    <source>
        <dbReference type="Pfam" id="PF00890"/>
    </source>
</evidence>
<sequence>MLSSGLRRFAASSTRQTPARCFSSTPSVKKIITPSGNLRAKEVSPMIGNKYPIIDHEYDALVVGAGGSGLRAAFGLAEAGFNTACISKLFPTRSHTVAAQGGINAALGNMHKDDWRWHMYDTVKGSDWLGDQDAIHYMTREAPQSVIELENYGCPFSRTEDGKIYQRAFGGQSQDFGKGGQAYRCCAAADRTGHALLHTLYGQSLRHNTNYFIEFFAIDLIMEDGECKGVVAYNQEDGTLHRFRSHHTVLATGGYGRAYFSCTSAHTCTGDGMAMVARAGLPNQDMEFVQFHPTGIYGAGCLITEGSRGEGGYLLNSEGERFMERYAPTAKDLASRDVVSRSMMMEIREGRGVGPDKDHIFLQLSHLPPEVLHERLPGISETASIFAGVDVRKQPIPVLPTVHYNMGGIPTKYTGEVMTVDESGNDKVVPGLFACGEAACVSVHGANRLGANSLLDLIVFGRAVSHTIRDNFSPGKPHKEIPADAGADAISSVDFIRNADGPKSTNQIRTEMQRVMQEDVSVFRTQESLESGVKRMKDVDSSFHQVGTKDRSMIWNSDLVETLELRNLLTCAIQTAESAVNRQESRGAHAREDYPERNDKEWMKHTITFQKKPHEQVDLGYRRVEMNTLDQGECEAVPPFKRTY</sequence>
<evidence type="ECO:0000313" key="24">
    <source>
        <dbReference type="Proteomes" id="UP001337655"/>
    </source>
</evidence>
<dbReference type="GO" id="GO:0006099">
    <property type="term" value="P:tricarboxylic acid cycle"/>
    <property type="evidence" value="ECO:0007669"/>
    <property type="project" value="UniProtKB-KW"/>
</dbReference>
<dbReference type="SUPFAM" id="SSF51905">
    <property type="entry name" value="FAD/NAD(P)-binding domain"/>
    <property type="match status" value="1"/>
</dbReference>
<evidence type="ECO:0000256" key="13">
    <source>
        <dbReference type="ARBA" id="ARBA00023136"/>
    </source>
</evidence>
<comment type="catalytic activity">
    <reaction evidence="14 20">
        <text>a quinone + succinate = fumarate + a quinol</text>
        <dbReference type="Rhea" id="RHEA:40523"/>
        <dbReference type="ChEBI" id="CHEBI:24646"/>
        <dbReference type="ChEBI" id="CHEBI:29806"/>
        <dbReference type="ChEBI" id="CHEBI:30031"/>
        <dbReference type="ChEBI" id="CHEBI:132124"/>
        <dbReference type="EC" id="1.3.5.1"/>
    </reaction>
</comment>
<dbReference type="PIRSF" id="PIRSF000171">
    <property type="entry name" value="SDHA_APRA_LASPO"/>
    <property type="match status" value="1"/>
</dbReference>
<keyword evidence="8 18" id="KW-0274">FAD</keyword>
<evidence type="ECO:0000256" key="11">
    <source>
        <dbReference type="ARBA" id="ARBA00023002"/>
    </source>
</evidence>
<evidence type="ECO:0000256" key="2">
    <source>
        <dbReference type="ARBA" id="ARBA00004788"/>
    </source>
</evidence>
<keyword evidence="24" id="KW-1185">Reference proteome</keyword>
<comment type="subcellular location">
    <subcellularLocation>
        <location evidence="1 20">Mitochondrion inner membrane</location>
        <topology evidence="1 20">Peripheral membrane protein</topology>
        <orientation evidence="1 20">Matrix side</orientation>
    </subcellularLocation>
</comment>
<dbReference type="FunFam" id="3.50.50.60:FF:000482">
    <property type="entry name" value="Succinate dehydrogenase complex, subunit A, flavoprotein (Fp)"/>
    <property type="match status" value="1"/>
</dbReference>
<evidence type="ECO:0000256" key="7">
    <source>
        <dbReference type="ARBA" id="ARBA00022792"/>
    </source>
</evidence>
<dbReference type="InterPro" id="IPR037099">
    <property type="entry name" value="Fum_R/Succ_DH_flav-like_C_sf"/>
</dbReference>
<feature type="binding site" evidence="18">
    <location>
        <begin position="64"/>
        <end position="69"/>
    </location>
    <ligand>
        <name>FAD</name>
        <dbReference type="ChEBI" id="CHEBI:57692"/>
    </ligand>
</feature>
<dbReference type="PANTHER" id="PTHR11632">
    <property type="entry name" value="SUCCINATE DEHYDROGENASE 2 FLAVOPROTEIN SUBUNIT"/>
    <property type="match status" value="1"/>
</dbReference>
<dbReference type="RefSeq" id="XP_064662798.1">
    <property type="nucleotide sequence ID" value="XM_064798471.1"/>
</dbReference>
<comment type="cofactor">
    <cofactor evidence="18">
        <name>FAD</name>
        <dbReference type="ChEBI" id="CHEBI:57692"/>
    </cofactor>
    <text evidence="18">Flavinylated by SdhE, about 5% flavinylation occurs in the absence of SdhE.</text>
</comment>
<evidence type="ECO:0000256" key="6">
    <source>
        <dbReference type="ARBA" id="ARBA00022630"/>
    </source>
</evidence>
<dbReference type="InterPro" id="IPR027477">
    <property type="entry name" value="Succ_DH/fumarate_Rdtase_cat_sf"/>
</dbReference>
<dbReference type="EMBL" id="JAVRRT010000002">
    <property type="protein sequence ID" value="KAK5174129.1"/>
    <property type="molecule type" value="Genomic_DNA"/>
</dbReference>
<feature type="binding site" evidence="18">
    <location>
        <begin position="87"/>
        <end position="102"/>
    </location>
    <ligand>
        <name>FAD</name>
        <dbReference type="ChEBI" id="CHEBI:57692"/>
    </ligand>
</feature>
<feature type="binding site" evidence="18">
    <location>
        <begin position="453"/>
        <end position="454"/>
    </location>
    <ligand>
        <name>FAD</name>
        <dbReference type="ChEBI" id="CHEBI:57692"/>
    </ligand>
</feature>
<evidence type="ECO:0000313" key="23">
    <source>
        <dbReference type="EMBL" id="KAK5174129.1"/>
    </source>
</evidence>
<dbReference type="InterPro" id="IPR011281">
    <property type="entry name" value="Succ_DH_flav_su_fwd"/>
</dbReference>
<evidence type="ECO:0000256" key="5">
    <source>
        <dbReference type="ARBA" id="ARBA00022532"/>
    </source>
</evidence>
<gene>
    <name evidence="23" type="primary">SDH1_1</name>
    <name evidence="23" type="ORF">LTR77_001209</name>
</gene>
<keyword evidence="11 20" id="KW-0560">Oxidoreductase</keyword>
<dbReference type="GeneID" id="89922557"/>
<keyword evidence="6 18" id="KW-0285">Flavoprotein</keyword>
<dbReference type="FunFam" id="4.10.80.40:FF:000002">
    <property type="entry name" value="Succinate dehydrogenase [ubiquinone] flavoprotein subunit, mitochondrial"/>
    <property type="match status" value="1"/>
</dbReference>
<accession>A0AAV9PN42</accession>
<dbReference type="InterPro" id="IPR003953">
    <property type="entry name" value="FAD-dep_OxRdtase_2_FAD-bd"/>
</dbReference>
<feature type="binding site" evidence="17">
    <location>
        <position position="448"/>
    </location>
    <ligand>
        <name>substrate</name>
    </ligand>
</feature>
<feature type="binding site" evidence="18">
    <location>
        <position position="437"/>
    </location>
    <ligand>
        <name>FAD</name>
        <dbReference type="ChEBI" id="CHEBI:57692"/>
    </ligand>
</feature>
<evidence type="ECO:0000256" key="4">
    <source>
        <dbReference type="ARBA" id="ARBA00022448"/>
    </source>
</evidence>
<evidence type="ECO:0000259" key="22">
    <source>
        <dbReference type="Pfam" id="PF02910"/>
    </source>
</evidence>
<feature type="binding site" evidence="17">
    <location>
        <position position="292"/>
    </location>
    <ligand>
        <name>substrate</name>
    </ligand>
</feature>
<feature type="binding site" evidence="18">
    <location>
        <position position="271"/>
    </location>
    <ligand>
        <name>FAD</name>
        <dbReference type="ChEBI" id="CHEBI:57692"/>
    </ligand>
</feature>
<organism evidence="23 24">
    <name type="scientific">Saxophila tyrrhenica</name>
    <dbReference type="NCBI Taxonomy" id="1690608"/>
    <lineage>
        <taxon>Eukaryota</taxon>
        <taxon>Fungi</taxon>
        <taxon>Dikarya</taxon>
        <taxon>Ascomycota</taxon>
        <taxon>Pezizomycotina</taxon>
        <taxon>Dothideomycetes</taxon>
        <taxon>Dothideomycetidae</taxon>
        <taxon>Mycosphaerellales</taxon>
        <taxon>Extremaceae</taxon>
        <taxon>Saxophila</taxon>
    </lineage>
</organism>
<dbReference type="PANTHER" id="PTHR11632:SF51">
    <property type="entry name" value="SUCCINATE DEHYDROGENASE [UBIQUINONE] FLAVOPROTEIN SUBUNIT, MITOCHONDRIAL"/>
    <property type="match status" value="1"/>
</dbReference>
<dbReference type="Gene3D" id="3.50.50.60">
    <property type="entry name" value="FAD/NAD(P)-binding domain"/>
    <property type="match status" value="1"/>
</dbReference>
<dbReference type="GO" id="GO:0009055">
    <property type="term" value="F:electron transfer activity"/>
    <property type="evidence" value="ECO:0007669"/>
    <property type="project" value="TreeGrafter"/>
</dbReference>
<reference evidence="23 24" key="1">
    <citation type="submission" date="2023-08" db="EMBL/GenBank/DDBJ databases">
        <title>Black Yeasts Isolated from many extreme environments.</title>
        <authorList>
            <person name="Coleine C."/>
            <person name="Stajich J.E."/>
            <person name="Selbmann L."/>
        </authorList>
    </citation>
    <scope>NUCLEOTIDE SEQUENCE [LARGE SCALE GENOMIC DNA]</scope>
    <source>
        <strain evidence="23 24">CCFEE 5935</strain>
    </source>
</reference>
<evidence type="ECO:0000256" key="15">
    <source>
        <dbReference type="ARBA" id="ARBA00059077"/>
    </source>
</evidence>
<dbReference type="InterPro" id="IPR014006">
    <property type="entry name" value="Succ_Dhase_FrdA_Gneg"/>
</dbReference>
<evidence type="ECO:0000256" key="9">
    <source>
        <dbReference type="ARBA" id="ARBA00022946"/>
    </source>
</evidence>
<feature type="binding site" evidence="17">
    <location>
        <position position="403"/>
    </location>
    <ligand>
        <name>substrate</name>
    </ligand>
</feature>
<dbReference type="Proteomes" id="UP001337655">
    <property type="component" value="Unassembled WGS sequence"/>
</dbReference>
<dbReference type="Gene3D" id="3.90.700.10">
    <property type="entry name" value="Succinate dehydrogenase/fumarate reductase flavoprotein, catalytic domain"/>
    <property type="match status" value="1"/>
</dbReference>
<dbReference type="NCBIfam" id="TIGR01816">
    <property type="entry name" value="sdhA_forward"/>
    <property type="match status" value="1"/>
</dbReference>
<protein>
    <recommendedName>
        <fullName evidence="20">Succinate dehydrogenase [ubiquinone] flavoprotein subunit, mitochondrial</fullName>
        <ecNumber evidence="20">1.3.5.1</ecNumber>
    </recommendedName>
</protein>
<comment type="pathway">
    <text evidence="2 20">Carbohydrate metabolism; tricarboxylic acid cycle; fumarate from succinate (eukaryal route): step 1/1.</text>
</comment>
<evidence type="ECO:0000256" key="8">
    <source>
        <dbReference type="ARBA" id="ARBA00022827"/>
    </source>
</evidence>
<dbReference type="EC" id="1.3.5.1" evidence="20"/>